<dbReference type="Pfam" id="PF06995">
    <property type="entry name" value="Phage_P2_GpU"/>
    <property type="match status" value="1"/>
</dbReference>
<dbReference type="RefSeq" id="WP_032058805.1">
    <property type="nucleotide sequence ID" value="NZ_JEXD01000004.1"/>
</dbReference>
<gene>
    <name evidence="1" type="ORF">J506_0877</name>
</gene>
<dbReference type="PATRIC" id="fig|1310607.3.peg.847"/>
<name>A0A009PIW6_ACIBA</name>
<reference evidence="1 2" key="1">
    <citation type="submission" date="2014-02" db="EMBL/GenBank/DDBJ databases">
        <title>Comparative genomics and transcriptomics to identify genetic mechanisms underlying the emergence of carbapenem resistant Acinetobacter baumannii (CRAb).</title>
        <authorList>
            <person name="Harris A.D."/>
            <person name="Johnson K.J."/>
            <person name="George J."/>
            <person name="Shefchek K."/>
            <person name="Daugherty S.C."/>
            <person name="Parankush S."/>
            <person name="Sadzewicz L."/>
            <person name="Tallon L."/>
            <person name="Sengamalay N."/>
            <person name="Hazen T.H."/>
            <person name="Rasko D.A."/>
        </authorList>
    </citation>
    <scope>NUCLEOTIDE SEQUENCE [LARGE SCALE GENOMIC DNA]</scope>
    <source>
        <strain evidence="1 2">625974</strain>
    </source>
</reference>
<comment type="caution">
    <text evidence="1">The sequence shown here is derived from an EMBL/GenBank/DDBJ whole genome shotgun (WGS) entry which is preliminary data.</text>
</comment>
<dbReference type="InterPro" id="IPR016912">
    <property type="entry name" value="Phage_P2_GpU"/>
</dbReference>
<organism evidence="1 2">
    <name type="scientific">Acinetobacter baumannii 625974</name>
    <dbReference type="NCBI Taxonomy" id="1310607"/>
    <lineage>
        <taxon>Bacteria</taxon>
        <taxon>Pseudomonadati</taxon>
        <taxon>Pseudomonadota</taxon>
        <taxon>Gammaproteobacteria</taxon>
        <taxon>Moraxellales</taxon>
        <taxon>Moraxellaceae</taxon>
        <taxon>Acinetobacter</taxon>
        <taxon>Acinetobacter calcoaceticus/baumannii complex</taxon>
    </lineage>
</organism>
<evidence type="ECO:0000313" key="1">
    <source>
        <dbReference type="EMBL" id="EXC09097.1"/>
    </source>
</evidence>
<evidence type="ECO:0000313" key="2">
    <source>
        <dbReference type="Proteomes" id="UP000021108"/>
    </source>
</evidence>
<dbReference type="Proteomes" id="UP000021108">
    <property type="component" value="Unassembled WGS sequence"/>
</dbReference>
<accession>A0A009PIW6</accession>
<dbReference type="EMBL" id="JEXD01000004">
    <property type="protein sequence ID" value="EXC09097.1"/>
    <property type="molecule type" value="Genomic_DNA"/>
</dbReference>
<dbReference type="PIRSF" id="PIRSF029208">
    <property type="entry name" value="Phage_tail_GPU"/>
    <property type="match status" value="1"/>
</dbReference>
<dbReference type="InterPro" id="IPR009734">
    <property type="entry name" value="Myoviridae_GpU"/>
</dbReference>
<protein>
    <submittedName>
        <fullName evidence="1">Phage P2 GpU family protein</fullName>
    </submittedName>
</protein>
<proteinExistence type="predicted"/>
<dbReference type="AlphaFoldDB" id="A0A009PIW6"/>
<sequence length="139" mass="15433">MMMIFGVFVFSLPTATYQTLKRQTNWRHASSSRVGDMPDYQFIGRGEDVITLDGSIMPEFMGTPLSLTALRVMGDTGKSFPLISGTGKIFGLYFLEDVEETQTFFFPNGAARKIEFKMTLKQKTKPGTLANNIISSVLG</sequence>